<evidence type="ECO:0000313" key="3">
    <source>
        <dbReference type="Proteomes" id="UP001597568"/>
    </source>
</evidence>
<sequence length="54" mass="5989">MKQFLLTAPLYFMTGIGFYHALFGSNKLFGIIILVVGILGISLDLISKRTKKVT</sequence>
<feature type="transmembrane region" description="Helical" evidence="1">
    <location>
        <begin position="28"/>
        <end position="46"/>
    </location>
</feature>
<dbReference type="EMBL" id="JBHUOR010000125">
    <property type="protein sequence ID" value="MFD2869689.1"/>
    <property type="molecule type" value="Genomic_DNA"/>
</dbReference>
<name>A0ABW5Y3Z3_9BACL</name>
<proteinExistence type="predicted"/>
<feature type="transmembrane region" description="Helical" evidence="1">
    <location>
        <begin position="5"/>
        <end position="22"/>
    </location>
</feature>
<accession>A0ABW5Y3Z3</accession>
<gene>
    <name evidence="2" type="ORF">ACFSY7_14435</name>
</gene>
<evidence type="ECO:0000313" key="2">
    <source>
        <dbReference type="EMBL" id="MFD2869689.1"/>
    </source>
</evidence>
<keyword evidence="3" id="KW-1185">Reference proteome</keyword>
<comment type="caution">
    <text evidence="2">The sequence shown here is derived from an EMBL/GenBank/DDBJ whole genome shotgun (WGS) entry which is preliminary data.</text>
</comment>
<dbReference type="RefSeq" id="WP_158620964.1">
    <property type="nucleotide sequence ID" value="NZ_JBHUOR010000125.1"/>
</dbReference>
<keyword evidence="1" id="KW-0472">Membrane</keyword>
<keyword evidence="1" id="KW-1133">Transmembrane helix</keyword>
<evidence type="ECO:0000256" key="1">
    <source>
        <dbReference type="SAM" id="Phobius"/>
    </source>
</evidence>
<dbReference type="Proteomes" id="UP001597568">
    <property type="component" value="Unassembled WGS sequence"/>
</dbReference>
<reference evidence="3" key="1">
    <citation type="journal article" date="2019" name="Int. J. Syst. Evol. Microbiol.">
        <title>The Global Catalogue of Microorganisms (GCM) 10K type strain sequencing project: providing services to taxonomists for standard genome sequencing and annotation.</title>
        <authorList>
            <consortium name="The Broad Institute Genomics Platform"/>
            <consortium name="The Broad Institute Genome Sequencing Center for Infectious Disease"/>
            <person name="Wu L."/>
            <person name="Ma J."/>
        </authorList>
    </citation>
    <scope>NUCLEOTIDE SEQUENCE [LARGE SCALE GENOMIC DNA]</scope>
    <source>
        <strain evidence="3">KCTC 33522</strain>
    </source>
</reference>
<protein>
    <submittedName>
        <fullName evidence="2">Uncharacterized protein</fullName>
    </submittedName>
</protein>
<organism evidence="2 3">
    <name type="scientific">Kurthia populi</name>
    <dbReference type="NCBI Taxonomy" id="1562132"/>
    <lineage>
        <taxon>Bacteria</taxon>
        <taxon>Bacillati</taxon>
        <taxon>Bacillota</taxon>
        <taxon>Bacilli</taxon>
        <taxon>Bacillales</taxon>
        <taxon>Caryophanaceae</taxon>
        <taxon>Kurthia</taxon>
    </lineage>
</organism>
<keyword evidence="1" id="KW-0812">Transmembrane</keyword>